<name>A0AAJ0CNZ3_9HYPO</name>
<feature type="transmembrane region" description="Helical" evidence="2">
    <location>
        <begin position="108"/>
        <end position="124"/>
    </location>
</feature>
<dbReference type="AlphaFoldDB" id="A0AAJ0CNZ3"/>
<feature type="transmembrane region" description="Helical" evidence="2">
    <location>
        <begin position="136"/>
        <end position="165"/>
    </location>
</feature>
<evidence type="ECO:0000256" key="1">
    <source>
        <dbReference type="SAM" id="MobiDB-lite"/>
    </source>
</evidence>
<dbReference type="Pfam" id="PF11696">
    <property type="entry name" value="DUF3292"/>
    <property type="match status" value="1"/>
</dbReference>
<sequence>MESVNIDKTEKEPTATRHRTPNNTSEGDLRSRTMAPEVKNSSWQNDHSNTPYVDGLSNDDFWALIRRFDKQIFQVKKIEKWPLSNLDMNIAAEEDITEEKLRAHAERLYTSVIIVLISLYKHIVRLRSWREQQRTLWFLGIYSAAWLADLLSVTLLIFLIVSIVYPPSREKFFPSAPAALTSSRTGALKKPVAGVLASDSVTGAPEQYKGETLEQEARSFLNSISALLMGISSGELAEEAQDDNGLHRMSRDLAIVGNMENHRTSDKYQDRTKEPISRIVYGFETRMALHKLPEFIDTWERVMNALSPTRPFPTHSARLILAAWLVPFVLVAYFTTGHMMMKGTGLMVGFVIFGKPVIDYNVSCLTSIYPQWREYVELRNTFLRGVPTNAQLAMTLLRNGEGEGIPLPSPPESDENLNVESSFKACDLSHLGASPEEIQRAISPSSQDDQKQNPGKEDKPSATLRVANRIKRTTKDSVRIVHRIAKMGEPPISEQTQNQQQQKDLKFAGPVRFPARYKNRKGYAYITTKATTPAISWREASDDLELAWTVAIAEVAEDLIHISAVFGGVRKGACVVKPWGLRDGRGKRSRRGQLGNGIVDSESDKRVYRAIINGGFQERNDAVEVEIVGSDGGVEFRKVIEEASAATARRKQSRGRKNLQGRKKTDGKILEVSLLLDGVLLWDVRDCHLLSRDHRSSQESRKCRCFRRLHVMWHEKHQGPSQWDCP</sequence>
<proteinExistence type="predicted"/>
<evidence type="ECO:0000313" key="4">
    <source>
        <dbReference type="Proteomes" id="UP001251528"/>
    </source>
</evidence>
<feature type="compositionally biased region" description="Basic and acidic residues" evidence="1">
    <location>
        <begin position="448"/>
        <end position="460"/>
    </location>
</feature>
<dbReference type="EMBL" id="JASWJB010000097">
    <property type="protein sequence ID" value="KAK2598180.1"/>
    <property type="molecule type" value="Genomic_DNA"/>
</dbReference>
<dbReference type="InterPro" id="IPR021709">
    <property type="entry name" value="DUF3292"/>
</dbReference>
<feature type="transmembrane region" description="Helical" evidence="2">
    <location>
        <begin position="316"/>
        <end position="334"/>
    </location>
</feature>
<evidence type="ECO:0000256" key="2">
    <source>
        <dbReference type="SAM" id="Phobius"/>
    </source>
</evidence>
<comment type="caution">
    <text evidence="3">The sequence shown here is derived from an EMBL/GenBank/DDBJ whole genome shotgun (WGS) entry which is preliminary data.</text>
</comment>
<accession>A0AAJ0CNZ3</accession>
<keyword evidence="4" id="KW-1185">Reference proteome</keyword>
<organism evidence="3 4">
    <name type="scientific">Conoideocrella luteorostrata</name>
    <dbReference type="NCBI Taxonomy" id="1105319"/>
    <lineage>
        <taxon>Eukaryota</taxon>
        <taxon>Fungi</taxon>
        <taxon>Dikarya</taxon>
        <taxon>Ascomycota</taxon>
        <taxon>Pezizomycotina</taxon>
        <taxon>Sordariomycetes</taxon>
        <taxon>Hypocreomycetidae</taxon>
        <taxon>Hypocreales</taxon>
        <taxon>Clavicipitaceae</taxon>
        <taxon>Conoideocrella</taxon>
    </lineage>
</organism>
<keyword evidence="2" id="KW-1133">Transmembrane helix</keyword>
<dbReference type="PANTHER" id="PTHR38694">
    <property type="entry name" value="CONSERVED EXPRESSED PROTEIN"/>
    <property type="match status" value="1"/>
</dbReference>
<keyword evidence="2" id="KW-0812">Transmembrane</keyword>
<reference evidence="3" key="1">
    <citation type="submission" date="2023-06" db="EMBL/GenBank/DDBJ databases">
        <title>Conoideocrella luteorostrata (Hypocreales: Clavicipitaceae), a potential biocontrol fungus for elongate hemlock scale in United States Christmas tree production areas.</title>
        <authorList>
            <person name="Barrett H."/>
            <person name="Lovett B."/>
            <person name="Macias A.M."/>
            <person name="Stajich J.E."/>
            <person name="Kasson M.T."/>
        </authorList>
    </citation>
    <scope>NUCLEOTIDE SEQUENCE</scope>
    <source>
        <strain evidence="3">ARSEF 14590</strain>
    </source>
</reference>
<feature type="region of interest" description="Disordered" evidence="1">
    <location>
        <begin position="442"/>
        <end position="462"/>
    </location>
</feature>
<dbReference type="Proteomes" id="UP001251528">
    <property type="component" value="Unassembled WGS sequence"/>
</dbReference>
<feature type="region of interest" description="Disordered" evidence="1">
    <location>
        <begin position="1"/>
        <end position="46"/>
    </location>
</feature>
<protein>
    <submittedName>
        <fullName evidence="3">Uncharacterized protein</fullName>
    </submittedName>
</protein>
<feature type="compositionally biased region" description="Basic and acidic residues" evidence="1">
    <location>
        <begin position="1"/>
        <end position="15"/>
    </location>
</feature>
<evidence type="ECO:0000313" key="3">
    <source>
        <dbReference type="EMBL" id="KAK2598180.1"/>
    </source>
</evidence>
<keyword evidence="2" id="KW-0472">Membrane</keyword>
<gene>
    <name evidence="3" type="ORF">QQS21_005657</name>
</gene>
<dbReference type="PANTHER" id="PTHR38694:SF1">
    <property type="entry name" value="PEROXIN DOMAIN-CONTAINING PROTEIN"/>
    <property type="match status" value="1"/>
</dbReference>